<accession>A0AAI8VGF1</accession>
<evidence type="ECO:0000313" key="3">
    <source>
        <dbReference type="Proteomes" id="UP001295740"/>
    </source>
</evidence>
<dbReference type="Gene3D" id="3.40.50.300">
    <property type="entry name" value="P-loop containing nucleotide triphosphate hydrolases"/>
    <property type="match status" value="1"/>
</dbReference>
<dbReference type="PANTHER" id="PTHR18934:SF203">
    <property type="entry name" value="ATP-DEPENDENT RNA HELICASE A"/>
    <property type="match status" value="1"/>
</dbReference>
<dbReference type="EMBL" id="CAUWAG010000006">
    <property type="protein sequence ID" value="CAJ2503955.1"/>
    <property type="molecule type" value="Genomic_DNA"/>
</dbReference>
<keyword evidence="3" id="KW-1185">Reference proteome</keyword>
<dbReference type="InterPro" id="IPR027417">
    <property type="entry name" value="P-loop_NTPase"/>
</dbReference>
<sequence length="299" mass="32124">MKYRAEMGKHVWKCEGTVKIGHDFTGACFGESSTKTAARVAAWLQLLSQMHEAGLPKTLFSNPADKRPKKDPKPSAQLPSEPADSVPTGAVSLPPSNQQHKQSPSAHSPEVSPAVTPEVTPVKADIGASSRQLMRRAVAEARAAGLPSGKVELEVEAAPRSRRSFRTRLSTAAEAELNSKLREQQQILATAPEHAPFRAKQATLPINIYRSQVMEMILKNQVSCVVGATGSGKTTQVAQMILDHFISMGSGASCNVVCTQPRRIAASSVARRVAVERNEDLGDSVGYHVRLDAATSPSW</sequence>
<feature type="compositionally biased region" description="Basic and acidic residues" evidence="1">
    <location>
        <begin position="64"/>
        <end position="73"/>
    </location>
</feature>
<dbReference type="Proteomes" id="UP001295740">
    <property type="component" value="Unassembled WGS sequence"/>
</dbReference>
<dbReference type="GO" id="GO:0004386">
    <property type="term" value="F:helicase activity"/>
    <property type="evidence" value="ECO:0007669"/>
    <property type="project" value="TreeGrafter"/>
</dbReference>
<dbReference type="SUPFAM" id="SSF52540">
    <property type="entry name" value="P-loop containing nucleoside triphosphate hydrolases"/>
    <property type="match status" value="1"/>
</dbReference>
<protein>
    <submittedName>
        <fullName evidence="2">Uu.00g113490.m01.CDS01</fullName>
    </submittedName>
</protein>
<name>A0AAI8VGF1_9PEZI</name>
<feature type="compositionally biased region" description="Polar residues" evidence="1">
    <location>
        <begin position="94"/>
        <end position="106"/>
    </location>
</feature>
<dbReference type="AlphaFoldDB" id="A0AAI8VGF1"/>
<comment type="caution">
    <text evidence="2">The sequence shown here is derived from an EMBL/GenBank/DDBJ whole genome shotgun (WGS) entry which is preliminary data.</text>
</comment>
<dbReference type="PANTHER" id="PTHR18934">
    <property type="entry name" value="ATP-DEPENDENT RNA HELICASE"/>
    <property type="match status" value="1"/>
</dbReference>
<proteinExistence type="predicted"/>
<evidence type="ECO:0000313" key="2">
    <source>
        <dbReference type="EMBL" id="CAJ2503955.1"/>
    </source>
</evidence>
<evidence type="ECO:0000256" key="1">
    <source>
        <dbReference type="SAM" id="MobiDB-lite"/>
    </source>
</evidence>
<dbReference type="GO" id="GO:0003723">
    <property type="term" value="F:RNA binding"/>
    <property type="evidence" value="ECO:0007669"/>
    <property type="project" value="TreeGrafter"/>
</dbReference>
<feature type="region of interest" description="Disordered" evidence="1">
    <location>
        <begin position="57"/>
        <end position="116"/>
    </location>
</feature>
<dbReference type="CDD" id="cd17917">
    <property type="entry name" value="DEXHc_RHA-like"/>
    <property type="match status" value="1"/>
</dbReference>
<gene>
    <name evidence="2" type="ORF">KHLLAP_LOCUS4423</name>
</gene>
<reference evidence="2" key="1">
    <citation type="submission" date="2023-10" db="EMBL/GenBank/DDBJ databases">
        <authorList>
            <person name="Hackl T."/>
        </authorList>
    </citation>
    <scope>NUCLEOTIDE SEQUENCE</scope>
</reference>
<organism evidence="2 3">
    <name type="scientific">Anthostomella pinea</name>
    <dbReference type="NCBI Taxonomy" id="933095"/>
    <lineage>
        <taxon>Eukaryota</taxon>
        <taxon>Fungi</taxon>
        <taxon>Dikarya</taxon>
        <taxon>Ascomycota</taxon>
        <taxon>Pezizomycotina</taxon>
        <taxon>Sordariomycetes</taxon>
        <taxon>Xylariomycetidae</taxon>
        <taxon>Xylariales</taxon>
        <taxon>Xylariaceae</taxon>
        <taxon>Anthostomella</taxon>
    </lineage>
</organism>